<dbReference type="InterPro" id="IPR002293">
    <property type="entry name" value="AA/rel_permease1"/>
</dbReference>
<evidence type="ECO:0000256" key="3">
    <source>
        <dbReference type="ARBA" id="ARBA00022989"/>
    </source>
</evidence>
<evidence type="ECO:0000256" key="1">
    <source>
        <dbReference type="ARBA" id="ARBA00004141"/>
    </source>
</evidence>
<dbReference type="PIRSF" id="PIRSF006060">
    <property type="entry name" value="AA_transporter"/>
    <property type="match status" value="1"/>
</dbReference>
<feature type="transmembrane region" description="Helical" evidence="6">
    <location>
        <begin position="420"/>
        <end position="439"/>
    </location>
</feature>
<name>A0A1L7X049_9HELO</name>
<feature type="transmembrane region" description="Helical" evidence="6">
    <location>
        <begin position="184"/>
        <end position="204"/>
    </location>
</feature>
<feature type="transmembrane region" description="Helical" evidence="6">
    <location>
        <begin position="459"/>
        <end position="477"/>
    </location>
</feature>
<dbReference type="FunFam" id="1.20.1740.10:FF:000025">
    <property type="entry name" value="High-affinity methionine permease"/>
    <property type="match status" value="1"/>
</dbReference>
<keyword evidence="3 6" id="KW-1133">Transmembrane helix</keyword>
<feature type="transmembrane region" description="Helical" evidence="6">
    <location>
        <begin position="210"/>
        <end position="229"/>
    </location>
</feature>
<feature type="transmembrane region" description="Helical" evidence="6">
    <location>
        <begin position="345"/>
        <end position="366"/>
    </location>
</feature>
<feature type="transmembrane region" description="Helical" evidence="6">
    <location>
        <begin position="291"/>
        <end position="312"/>
    </location>
</feature>
<evidence type="ECO:0000256" key="5">
    <source>
        <dbReference type="SAM" id="MobiDB-lite"/>
    </source>
</evidence>
<dbReference type="Pfam" id="PF13520">
    <property type="entry name" value="AA_permease_2"/>
    <property type="match status" value="1"/>
</dbReference>
<feature type="transmembrane region" description="Helical" evidence="6">
    <location>
        <begin position="387"/>
        <end position="408"/>
    </location>
</feature>
<evidence type="ECO:0000256" key="4">
    <source>
        <dbReference type="ARBA" id="ARBA00023136"/>
    </source>
</evidence>
<feature type="transmembrane region" description="Helical" evidence="6">
    <location>
        <begin position="489"/>
        <end position="516"/>
    </location>
</feature>
<comment type="subcellular location">
    <subcellularLocation>
        <location evidence="1">Membrane</location>
        <topology evidence="1">Multi-pass membrane protein</topology>
    </subcellularLocation>
</comment>
<sequence>MSESRSKEAQAFVSGDAGSNDVKLDGSLEFVHEYGGNDSKPSYQEASGAPVENVSPLGLQVTWFTTIFLNIGQMIGTGVFSTPATILKGVGSVGLSLLFWALGLVIAGSQLAVYTELASYFPNRSGAEVVYLEQAYPRPKYLLPTAFAVQSVLLSFSSSNAIVMAQYLYATAGHTPTPWEQKGLAVACITFIILLVIFSTKISLRISNTVGIIKVITLTFISITGLVVLGGHSSVKHPHANFQDSFSGTTGNGYGLANALVKINFAYAGYTNAFNVVNEVKNPIRTLKRTAPASLLVVATLYLLCNIAYFAAVPKASLKTSKQLAASLFFSAVFGSGKAPRALNFLISLSAFGNIISVIIGSSRVIRECGRQGVLPYPRVWASTRPFGTPLAPYILKWGLTVLMILAPPAGDAFNFIVDLQSYPSNVFFFATTFGLLLIRRRRSRLNIPATEFRTWNAAIIFSLAINIFILAMPWYPPPGGRFGGDVSFWYATYCVVGLAILVICGIYYAFWIYILPKFKGYRIRQELLVLDDENAKVHRLVKVPLAELEL</sequence>
<keyword evidence="4 6" id="KW-0472">Membrane</keyword>
<dbReference type="GO" id="GO:0016020">
    <property type="term" value="C:membrane"/>
    <property type="evidence" value="ECO:0007669"/>
    <property type="project" value="UniProtKB-SubCell"/>
</dbReference>
<keyword evidence="2 6" id="KW-0812">Transmembrane</keyword>
<reference evidence="7 8" key="1">
    <citation type="submission" date="2016-03" db="EMBL/GenBank/DDBJ databases">
        <authorList>
            <person name="Ploux O."/>
        </authorList>
    </citation>
    <scope>NUCLEOTIDE SEQUENCE [LARGE SCALE GENOMIC DNA]</scope>
    <source>
        <strain evidence="7 8">UAMH 11012</strain>
    </source>
</reference>
<protein>
    <submittedName>
        <fullName evidence="7">Related to methionine transport protein, high affinity</fullName>
    </submittedName>
</protein>
<evidence type="ECO:0000256" key="2">
    <source>
        <dbReference type="ARBA" id="ARBA00022692"/>
    </source>
</evidence>
<keyword evidence="8" id="KW-1185">Reference proteome</keyword>
<feature type="transmembrane region" description="Helical" evidence="6">
    <location>
        <begin position="141"/>
        <end position="163"/>
    </location>
</feature>
<dbReference type="PANTHER" id="PTHR11785">
    <property type="entry name" value="AMINO ACID TRANSPORTER"/>
    <property type="match status" value="1"/>
</dbReference>
<dbReference type="PANTHER" id="PTHR11785:SF353">
    <property type="entry name" value="METHIONINE TRANSPORTER (EUROFUNG)"/>
    <property type="match status" value="1"/>
</dbReference>
<feature type="transmembrane region" description="Helical" evidence="6">
    <location>
        <begin position="97"/>
        <end position="121"/>
    </location>
</feature>
<dbReference type="Proteomes" id="UP000184330">
    <property type="component" value="Unassembled WGS sequence"/>
</dbReference>
<evidence type="ECO:0000313" key="8">
    <source>
        <dbReference type="Proteomes" id="UP000184330"/>
    </source>
</evidence>
<evidence type="ECO:0000313" key="7">
    <source>
        <dbReference type="EMBL" id="CZR58395.1"/>
    </source>
</evidence>
<feature type="region of interest" description="Disordered" evidence="5">
    <location>
        <begin position="1"/>
        <end position="21"/>
    </location>
</feature>
<dbReference type="AlphaFoldDB" id="A0A1L7X049"/>
<accession>A0A1L7X049</accession>
<dbReference type="STRING" id="576137.A0A1L7X049"/>
<evidence type="ECO:0000256" key="6">
    <source>
        <dbReference type="SAM" id="Phobius"/>
    </source>
</evidence>
<dbReference type="Gene3D" id="1.20.1740.10">
    <property type="entry name" value="Amino acid/polyamine transporter I"/>
    <property type="match status" value="1"/>
</dbReference>
<gene>
    <name evidence="7" type="ORF">PAC_08287</name>
</gene>
<dbReference type="InterPro" id="IPR050598">
    <property type="entry name" value="AminoAcid_Transporter"/>
</dbReference>
<dbReference type="GO" id="GO:0015179">
    <property type="term" value="F:L-amino acid transmembrane transporter activity"/>
    <property type="evidence" value="ECO:0007669"/>
    <property type="project" value="TreeGrafter"/>
</dbReference>
<dbReference type="EMBL" id="FJOG01000012">
    <property type="protein sequence ID" value="CZR58395.1"/>
    <property type="molecule type" value="Genomic_DNA"/>
</dbReference>
<organism evidence="7 8">
    <name type="scientific">Phialocephala subalpina</name>
    <dbReference type="NCBI Taxonomy" id="576137"/>
    <lineage>
        <taxon>Eukaryota</taxon>
        <taxon>Fungi</taxon>
        <taxon>Dikarya</taxon>
        <taxon>Ascomycota</taxon>
        <taxon>Pezizomycotina</taxon>
        <taxon>Leotiomycetes</taxon>
        <taxon>Helotiales</taxon>
        <taxon>Mollisiaceae</taxon>
        <taxon>Phialocephala</taxon>
        <taxon>Phialocephala fortinii species complex</taxon>
    </lineage>
</organism>
<dbReference type="OrthoDB" id="5982228at2759"/>
<proteinExistence type="predicted"/>